<dbReference type="PROSITE" id="PS01123">
    <property type="entry name" value="TNASE_1"/>
    <property type="match status" value="1"/>
</dbReference>
<sequence length="366" mass="37680">MSPETGHARSGTLRTEGFVSPANGPTLSVASPRVRGVLRSRSRIATCSLFLSAAVLGVTGCGSLDSSPSPSDASTTSSTETPTAETSSPSDAPSSTPTTSDDAHESGNSSDASSDPSSTSSAEGADGDRRGIGAGTGAGPLYDVVGISDGDTIKVRINGVKESIRIIGLDTPETRKPNAPVQCFGKEASSNMQSLVQSKQVQLEADPSQGERDRYGRLLRHVFVGGSTNVALAQIEGGFGKEYTYDGPYAHRLEYLAAMNRAKTAKRGTWGPPCTGFHEGLATTAPAQPAPTASAPAVKPSAAPSASTSEPGACSIKGNINSDGEKIAHRPGDSAYERTKISTGKGERWFCSESEAVAAGWRMARA</sequence>
<dbReference type="InterPro" id="IPR016071">
    <property type="entry name" value="Staphylococal_nuclease_OB-fold"/>
</dbReference>
<accession>A0ABN2B461</accession>
<dbReference type="SMART" id="SM00318">
    <property type="entry name" value="SNc"/>
    <property type="match status" value="1"/>
</dbReference>
<feature type="region of interest" description="Disordered" evidence="4">
    <location>
        <begin position="1"/>
        <end position="29"/>
    </location>
</feature>
<keyword evidence="3" id="KW-0378">Hydrolase</keyword>
<feature type="compositionally biased region" description="Low complexity" evidence="4">
    <location>
        <begin position="282"/>
        <end position="309"/>
    </location>
</feature>
<keyword evidence="1" id="KW-0540">Nuclease</keyword>
<dbReference type="PANTHER" id="PTHR12302:SF3">
    <property type="entry name" value="SERINE_THREONINE-PROTEIN KINASE 31"/>
    <property type="match status" value="1"/>
</dbReference>
<evidence type="ECO:0000259" key="5">
    <source>
        <dbReference type="PROSITE" id="PS50830"/>
    </source>
</evidence>
<dbReference type="Proteomes" id="UP001501288">
    <property type="component" value="Unassembled WGS sequence"/>
</dbReference>
<feature type="compositionally biased region" description="Low complexity" evidence="4">
    <location>
        <begin position="65"/>
        <end position="124"/>
    </location>
</feature>
<dbReference type="EMBL" id="BAAANV010000014">
    <property type="protein sequence ID" value="GAA1533238.1"/>
    <property type="molecule type" value="Genomic_DNA"/>
</dbReference>
<evidence type="ECO:0000256" key="1">
    <source>
        <dbReference type="ARBA" id="ARBA00022722"/>
    </source>
</evidence>
<name>A0ABN2B461_9MICO</name>
<dbReference type="PROSITE" id="PS50830">
    <property type="entry name" value="TNASE_3"/>
    <property type="match status" value="1"/>
</dbReference>
<dbReference type="PANTHER" id="PTHR12302">
    <property type="entry name" value="EBNA2 BINDING PROTEIN P100"/>
    <property type="match status" value="1"/>
</dbReference>
<feature type="domain" description="TNase-like" evidence="5">
    <location>
        <begin position="144"/>
        <end position="272"/>
    </location>
</feature>
<dbReference type="SUPFAM" id="SSF50199">
    <property type="entry name" value="Staphylococcal nuclease"/>
    <property type="match status" value="1"/>
</dbReference>
<organism evidence="6 7">
    <name type="scientific">Dermacoccus barathri</name>
    <dbReference type="NCBI Taxonomy" id="322601"/>
    <lineage>
        <taxon>Bacteria</taxon>
        <taxon>Bacillati</taxon>
        <taxon>Actinomycetota</taxon>
        <taxon>Actinomycetes</taxon>
        <taxon>Micrococcales</taxon>
        <taxon>Dermacoccaceae</taxon>
        <taxon>Dermacoccus</taxon>
    </lineage>
</organism>
<evidence type="ECO:0000256" key="3">
    <source>
        <dbReference type="ARBA" id="ARBA00022801"/>
    </source>
</evidence>
<keyword evidence="7" id="KW-1185">Reference proteome</keyword>
<comment type="caution">
    <text evidence="6">The sequence shown here is derived from an EMBL/GenBank/DDBJ whole genome shotgun (WGS) entry which is preliminary data.</text>
</comment>
<reference evidence="6 7" key="1">
    <citation type="journal article" date="2019" name="Int. J. Syst. Evol. Microbiol.">
        <title>The Global Catalogue of Microorganisms (GCM) 10K type strain sequencing project: providing services to taxonomists for standard genome sequencing and annotation.</title>
        <authorList>
            <consortium name="The Broad Institute Genomics Platform"/>
            <consortium name="The Broad Institute Genome Sequencing Center for Infectious Disease"/>
            <person name="Wu L."/>
            <person name="Ma J."/>
        </authorList>
    </citation>
    <scope>NUCLEOTIDE SEQUENCE [LARGE SCALE GENOMIC DNA]</scope>
    <source>
        <strain evidence="6 7">JCM 14588</strain>
    </source>
</reference>
<proteinExistence type="predicted"/>
<protein>
    <recommendedName>
        <fullName evidence="5">TNase-like domain-containing protein</fullName>
    </recommendedName>
</protein>
<dbReference type="InterPro" id="IPR035437">
    <property type="entry name" value="SNase_OB-fold_sf"/>
</dbReference>
<dbReference type="Gene3D" id="2.40.50.90">
    <property type="match status" value="1"/>
</dbReference>
<keyword evidence="2" id="KW-0255">Endonuclease</keyword>
<feature type="region of interest" description="Disordered" evidence="4">
    <location>
        <begin position="277"/>
        <end position="339"/>
    </location>
</feature>
<evidence type="ECO:0000313" key="7">
    <source>
        <dbReference type="Proteomes" id="UP001501288"/>
    </source>
</evidence>
<dbReference type="Pfam" id="PF00565">
    <property type="entry name" value="SNase"/>
    <property type="match status" value="1"/>
</dbReference>
<evidence type="ECO:0000256" key="2">
    <source>
        <dbReference type="ARBA" id="ARBA00022759"/>
    </source>
</evidence>
<feature type="region of interest" description="Disordered" evidence="4">
    <location>
        <begin position="62"/>
        <end position="145"/>
    </location>
</feature>
<dbReference type="InterPro" id="IPR002071">
    <property type="entry name" value="Thermonucl_AS"/>
</dbReference>
<gene>
    <name evidence="6" type="ORF">GCM10009762_04100</name>
</gene>
<feature type="compositionally biased region" description="Basic and acidic residues" evidence="4">
    <location>
        <begin position="323"/>
        <end position="339"/>
    </location>
</feature>
<evidence type="ECO:0000256" key="4">
    <source>
        <dbReference type="SAM" id="MobiDB-lite"/>
    </source>
</evidence>
<evidence type="ECO:0000313" key="6">
    <source>
        <dbReference type="EMBL" id="GAA1533238.1"/>
    </source>
</evidence>